<keyword evidence="15 20" id="KW-0670">Pyruvate</keyword>
<proteinExistence type="inferred from homology"/>
<dbReference type="GO" id="GO:0000287">
    <property type="term" value="F:magnesium ion binding"/>
    <property type="evidence" value="ECO:0007669"/>
    <property type="project" value="UniProtKB-UniRule"/>
</dbReference>
<evidence type="ECO:0000259" key="18">
    <source>
        <dbReference type="Pfam" id="PF00224"/>
    </source>
</evidence>
<evidence type="ECO:0000256" key="15">
    <source>
        <dbReference type="ARBA" id="ARBA00023317"/>
    </source>
</evidence>
<dbReference type="InterPro" id="IPR036918">
    <property type="entry name" value="Pyrv_Knase_C_sf"/>
</dbReference>
<dbReference type="SUPFAM" id="SSF52935">
    <property type="entry name" value="PK C-terminal domain-like"/>
    <property type="match status" value="1"/>
</dbReference>
<name>A0A9W6G0G3_9BACT</name>
<feature type="domain" description="Pyruvate kinase barrel" evidence="18">
    <location>
        <begin position="6"/>
        <end position="326"/>
    </location>
</feature>
<comment type="pathway">
    <text evidence="3 17">Carbohydrate degradation; glycolysis; pyruvate from D-glyceraldehyde 3-phosphate: step 5/5.</text>
</comment>
<comment type="cofactor">
    <cofactor evidence="1">
        <name>Mg(2+)</name>
        <dbReference type="ChEBI" id="CHEBI:18420"/>
    </cofactor>
</comment>
<dbReference type="EMBL" id="BSDS01000001">
    <property type="protein sequence ID" value="GLI38169.1"/>
    <property type="molecule type" value="Genomic_DNA"/>
</dbReference>
<dbReference type="Pfam" id="PF00224">
    <property type="entry name" value="PK"/>
    <property type="match status" value="1"/>
</dbReference>
<dbReference type="NCBIfam" id="NF004491">
    <property type="entry name" value="PRK05826.1"/>
    <property type="match status" value="1"/>
</dbReference>
<evidence type="ECO:0000256" key="2">
    <source>
        <dbReference type="ARBA" id="ARBA00001958"/>
    </source>
</evidence>
<dbReference type="InterPro" id="IPR015793">
    <property type="entry name" value="Pyrv_Knase_brl"/>
</dbReference>
<dbReference type="EC" id="2.7.1.40" evidence="5 16"/>
<dbReference type="PRINTS" id="PR01050">
    <property type="entry name" value="PYRUVTKNASE"/>
</dbReference>
<dbReference type="InterPro" id="IPR015806">
    <property type="entry name" value="Pyrv_Knase_insert_dom_sf"/>
</dbReference>
<dbReference type="Gene3D" id="2.40.33.10">
    <property type="entry name" value="PK beta-barrel domain-like"/>
    <property type="match status" value="1"/>
</dbReference>
<evidence type="ECO:0000256" key="13">
    <source>
        <dbReference type="ARBA" id="ARBA00022958"/>
    </source>
</evidence>
<dbReference type="Proteomes" id="UP001144352">
    <property type="component" value="Unassembled WGS sequence"/>
</dbReference>
<dbReference type="Gene3D" id="3.20.20.60">
    <property type="entry name" value="Phosphoenolpyruvate-binding domains"/>
    <property type="match status" value="1"/>
</dbReference>
<dbReference type="GO" id="GO:0016301">
    <property type="term" value="F:kinase activity"/>
    <property type="evidence" value="ECO:0007669"/>
    <property type="project" value="UniProtKB-KW"/>
</dbReference>
<dbReference type="NCBIfam" id="NF004978">
    <property type="entry name" value="PRK06354.1"/>
    <property type="match status" value="1"/>
</dbReference>
<sequence length="480" mass="52026">MDKLTRKTKIVATLGPVSSSPEMIGKLMEAGVDLFRLNFSHGSNDQRREVIATIRRLSAARGKEIGILGDLQGPKIRTGRMENGAIPLKKGDQLDITTDEVIGTPALISTIYKALPHDVKPGSRILMDDGLIELKVHSVEGNRVRCTVVEGGTLKDLKGINLPGVHVSAPSLSEKDLRDLEFCLAEGVDYIALSFVRTAEDVEGLKRILFERDAHIPVVAKIEKPEALRNFKSILRVADAVMVARGDLGVEISAEKVPLFQKKIIKACNEAGKPVITATQMLESMIDHPRPTRAETSDVANAILDGTDAVMLSGETASGRFPLEAVRTMDKVALDVERYAQVEGHAPLRRHNPSIAEAVAEAACRAAVTVDARAISVMTQSGSTAALISKFRPPLPIIAFTQSLETRRRLSLYWGVKPFPIGTMTGTDEQIAAVESTLLSAGYRRGDVIVITMGVPVEARGSTNLMKVHKLGTGKFFEIF</sequence>
<dbReference type="InterPro" id="IPR015795">
    <property type="entry name" value="Pyrv_Knase_C"/>
</dbReference>
<dbReference type="NCBIfam" id="TIGR01064">
    <property type="entry name" value="pyruv_kin"/>
    <property type="match status" value="1"/>
</dbReference>
<dbReference type="PANTHER" id="PTHR11817">
    <property type="entry name" value="PYRUVATE KINASE"/>
    <property type="match status" value="1"/>
</dbReference>
<dbReference type="SUPFAM" id="SSF51621">
    <property type="entry name" value="Phosphoenolpyruvate/pyruvate domain"/>
    <property type="match status" value="1"/>
</dbReference>
<keyword evidence="11" id="KW-0067">ATP-binding</keyword>
<evidence type="ECO:0000256" key="6">
    <source>
        <dbReference type="ARBA" id="ARBA00018587"/>
    </source>
</evidence>
<keyword evidence="9" id="KW-0547">Nucleotide-binding</keyword>
<evidence type="ECO:0000313" key="21">
    <source>
        <dbReference type="Proteomes" id="UP001144352"/>
    </source>
</evidence>
<dbReference type="InterPro" id="IPR040442">
    <property type="entry name" value="Pyrv_kinase-like_dom_sf"/>
</dbReference>
<comment type="cofactor">
    <cofactor evidence="2">
        <name>K(+)</name>
        <dbReference type="ChEBI" id="CHEBI:29103"/>
    </cofactor>
</comment>
<dbReference type="GO" id="GO:0005524">
    <property type="term" value="F:ATP binding"/>
    <property type="evidence" value="ECO:0007669"/>
    <property type="project" value="UniProtKB-KW"/>
</dbReference>
<comment type="similarity">
    <text evidence="4 17">Belongs to the pyruvate kinase family.</text>
</comment>
<accession>A0A9W6G0G3</accession>
<reference evidence="20" key="1">
    <citation type="submission" date="2022-12" db="EMBL/GenBank/DDBJ databases">
        <title>Reference genome sequencing for broad-spectrum identification of bacterial and archaeal isolates by mass spectrometry.</title>
        <authorList>
            <person name="Sekiguchi Y."/>
            <person name="Tourlousse D.M."/>
        </authorList>
    </citation>
    <scope>NUCLEOTIDE SEQUENCE</scope>
    <source>
        <strain evidence="20">H2</strain>
    </source>
</reference>
<keyword evidence="10 17" id="KW-0418">Kinase</keyword>
<evidence type="ECO:0000256" key="12">
    <source>
        <dbReference type="ARBA" id="ARBA00022842"/>
    </source>
</evidence>
<dbReference type="InterPro" id="IPR015813">
    <property type="entry name" value="Pyrv/PenolPyrv_kinase-like_dom"/>
</dbReference>
<evidence type="ECO:0000313" key="20">
    <source>
        <dbReference type="EMBL" id="GLI38169.1"/>
    </source>
</evidence>
<comment type="caution">
    <text evidence="20">The sequence shown here is derived from an EMBL/GenBank/DDBJ whole genome shotgun (WGS) entry which is preliminary data.</text>
</comment>
<gene>
    <name evidence="20" type="primary">pyk</name>
    <name evidence="20" type="ORF">GHYDROH2_16700</name>
</gene>
<feature type="domain" description="Pyruvate kinase C-terminal" evidence="19">
    <location>
        <begin position="357"/>
        <end position="469"/>
    </location>
</feature>
<evidence type="ECO:0000259" key="19">
    <source>
        <dbReference type="Pfam" id="PF02887"/>
    </source>
</evidence>
<keyword evidence="12 17" id="KW-0460">Magnesium</keyword>
<dbReference type="Pfam" id="PF02887">
    <property type="entry name" value="PK_C"/>
    <property type="match status" value="1"/>
</dbReference>
<dbReference type="InterPro" id="IPR001697">
    <property type="entry name" value="Pyr_Knase"/>
</dbReference>
<evidence type="ECO:0000256" key="14">
    <source>
        <dbReference type="ARBA" id="ARBA00023152"/>
    </source>
</evidence>
<evidence type="ECO:0000256" key="17">
    <source>
        <dbReference type="RuleBase" id="RU000504"/>
    </source>
</evidence>
<dbReference type="InterPro" id="IPR011037">
    <property type="entry name" value="Pyrv_Knase-like_insert_dom_sf"/>
</dbReference>
<dbReference type="RefSeq" id="WP_214186080.1">
    <property type="nucleotide sequence ID" value="NZ_BSDS01000001.1"/>
</dbReference>
<dbReference type="SUPFAM" id="SSF50800">
    <property type="entry name" value="PK beta-barrel domain-like"/>
    <property type="match status" value="1"/>
</dbReference>
<dbReference type="AlphaFoldDB" id="A0A9W6G0G3"/>
<dbReference type="Gene3D" id="3.40.1380.20">
    <property type="entry name" value="Pyruvate kinase, C-terminal domain"/>
    <property type="match status" value="1"/>
</dbReference>
<evidence type="ECO:0000256" key="16">
    <source>
        <dbReference type="NCBIfam" id="TIGR01064"/>
    </source>
</evidence>
<keyword evidence="8" id="KW-0479">Metal-binding</keyword>
<evidence type="ECO:0000256" key="5">
    <source>
        <dbReference type="ARBA" id="ARBA00012142"/>
    </source>
</evidence>
<evidence type="ECO:0000256" key="8">
    <source>
        <dbReference type="ARBA" id="ARBA00022723"/>
    </source>
</evidence>
<evidence type="ECO:0000256" key="4">
    <source>
        <dbReference type="ARBA" id="ARBA00008663"/>
    </source>
</evidence>
<dbReference type="FunFam" id="3.40.1380.20:FF:000009">
    <property type="entry name" value="Pyruvate kinase"/>
    <property type="match status" value="1"/>
</dbReference>
<dbReference type="GO" id="GO:0030955">
    <property type="term" value="F:potassium ion binding"/>
    <property type="evidence" value="ECO:0007669"/>
    <property type="project" value="UniProtKB-UniRule"/>
</dbReference>
<keyword evidence="7 17" id="KW-0808">Transferase</keyword>
<evidence type="ECO:0000256" key="3">
    <source>
        <dbReference type="ARBA" id="ARBA00004997"/>
    </source>
</evidence>
<evidence type="ECO:0000256" key="11">
    <source>
        <dbReference type="ARBA" id="ARBA00022840"/>
    </source>
</evidence>
<evidence type="ECO:0000256" key="1">
    <source>
        <dbReference type="ARBA" id="ARBA00001946"/>
    </source>
</evidence>
<evidence type="ECO:0000256" key="9">
    <source>
        <dbReference type="ARBA" id="ARBA00022741"/>
    </source>
</evidence>
<keyword evidence="13" id="KW-0630">Potassium</keyword>
<dbReference type="GO" id="GO:0004743">
    <property type="term" value="F:pyruvate kinase activity"/>
    <property type="evidence" value="ECO:0007669"/>
    <property type="project" value="UniProtKB-UniRule"/>
</dbReference>
<keyword evidence="21" id="KW-1185">Reference proteome</keyword>
<protein>
    <recommendedName>
        <fullName evidence="6 16">Pyruvate kinase</fullName>
        <ecNumber evidence="5 16">2.7.1.40</ecNumber>
    </recommendedName>
</protein>
<evidence type="ECO:0000256" key="10">
    <source>
        <dbReference type="ARBA" id="ARBA00022777"/>
    </source>
</evidence>
<keyword evidence="14 17" id="KW-0324">Glycolysis</keyword>
<organism evidence="20 21">
    <name type="scientific">Geobacter hydrogenophilus</name>
    <dbReference type="NCBI Taxonomy" id="40983"/>
    <lineage>
        <taxon>Bacteria</taxon>
        <taxon>Pseudomonadati</taxon>
        <taxon>Thermodesulfobacteriota</taxon>
        <taxon>Desulfuromonadia</taxon>
        <taxon>Geobacterales</taxon>
        <taxon>Geobacteraceae</taxon>
        <taxon>Geobacter</taxon>
    </lineage>
</organism>
<evidence type="ECO:0000256" key="7">
    <source>
        <dbReference type="ARBA" id="ARBA00022679"/>
    </source>
</evidence>
<dbReference type="FunFam" id="2.40.33.10:FF:000001">
    <property type="entry name" value="Pyruvate kinase"/>
    <property type="match status" value="1"/>
</dbReference>
<dbReference type="PROSITE" id="PS00110">
    <property type="entry name" value="PYRUVATE_KINASE"/>
    <property type="match status" value="1"/>
</dbReference>
<dbReference type="FunFam" id="3.20.20.60:FF:000025">
    <property type="entry name" value="Pyruvate kinase"/>
    <property type="match status" value="1"/>
</dbReference>
<dbReference type="InterPro" id="IPR018209">
    <property type="entry name" value="Pyrv_Knase_AS"/>
</dbReference>
<comment type="catalytic activity">
    <reaction evidence="17">
        <text>pyruvate + ATP = phosphoenolpyruvate + ADP + H(+)</text>
        <dbReference type="Rhea" id="RHEA:18157"/>
        <dbReference type="ChEBI" id="CHEBI:15361"/>
        <dbReference type="ChEBI" id="CHEBI:15378"/>
        <dbReference type="ChEBI" id="CHEBI:30616"/>
        <dbReference type="ChEBI" id="CHEBI:58702"/>
        <dbReference type="ChEBI" id="CHEBI:456216"/>
        <dbReference type="EC" id="2.7.1.40"/>
    </reaction>
</comment>